<dbReference type="GO" id="GO:0016279">
    <property type="term" value="F:protein-lysine N-methyltransferase activity"/>
    <property type="evidence" value="ECO:0007669"/>
    <property type="project" value="TreeGrafter"/>
</dbReference>
<reference evidence="3" key="1">
    <citation type="submission" date="2020-05" db="EMBL/GenBank/DDBJ databases">
        <title>Mycena genomes resolve the evolution of fungal bioluminescence.</title>
        <authorList>
            <person name="Tsai I.J."/>
        </authorList>
    </citation>
    <scope>NUCLEOTIDE SEQUENCE</scope>
    <source>
        <strain evidence="3">110903Hualien_Pintung</strain>
    </source>
</reference>
<evidence type="ECO:0000256" key="1">
    <source>
        <dbReference type="SAM" id="MobiDB-lite"/>
    </source>
</evidence>
<proteinExistence type="predicted"/>
<dbReference type="InterPro" id="IPR050600">
    <property type="entry name" value="SETD3_SETD6_MTase"/>
</dbReference>
<name>A0A8H6SI32_MYCCL</name>
<accession>A0A8H6SI32</accession>
<dbReference type="InterPro" id="IPR046341">
    <property type="entry name" value="SET_dom_sf"/>
</dbReference>
<sequence>MASHPLRSTTGPTRRFGKSALSRFSSRGCIVVVRKQEGHGLTHPSPTVNNVAPPSTDAFFCSESGSRRLLAHSMSPDATISALLAWCSSRNVWIDPRLRIVAGPHGVAVYSRGTSIPSGTTLVRIPRESVLSVKSSPISQLIPASPYGRSAQLSLALALSVELANGEMSPWHGYLQSLPRDIPGLFWAGGTSTRGDSFTTDWLAGTEAAKLLANLEDEIEEYYEMVARPVYLKLPIPCPSLQDFRHACGLVSSRAFLVDAYHGLSMVPIADAFNHIQDNHVHIETDFDVCPECGSLRQCPHDDDTGDGSTDGDDDDQEDTYEMVSNRPIPADSEIFNTYGETLSNAQLFVQYGFVLDVNENDCITFSSAELAEVLGGDRVPDQLLHSLAALPWDDMADSELVYVDDSRWFCINSDALISHSLWLLLALHLLPQIPESPHDSLIRELENAFHHQLTLERCIGTDSEVVAPTPPVLDDEADRDAASSPNLYGIIPNMARLLVSLCRRRAEALTGCGKSSEELGDIFDSLPVDGNPTRMAISLVLTERSLLDSCAAAWESALRAAH</sequence>
<dbReference type="GO" id="GO:0005634">
    <property type="term" value="C:nucleus"/>
    <property type="evidence" value="ECO:0007669"/>
    <property type="project" value="TreeGrafter"/>
</dbReference>
<organism evidence="3 4">
    <name type="scientific">Mycena chlorophos</name>
    <name type="common">Agaric fungus</name>
    <name type="synonym">Agaricus chlorophos</name>
    <dbReference type="NCBI Taxonomy" id="658473"/>
    <lineage>
        <taxon>Eukaryota</taxon>
        <taxon>Fungi</taxon>
        <taxon>Dikarya</taxon>
        <taxon>Basidiomycota</taxon>
        <taxon>Agaricomycotina</taxon>
        <taxon>Agaricomycetes</taxon>
        <taxon>Agaricomycetidae</taxon>
        <taxon>Agaricales</taxon>
        <taxon>Marasmiineae</taxon>
        <taxon>Mycenaceae</taxon>
        <taxon>Mycena</taxon>
    </lineage>
</organism>
<dbReference type="EMBL" id="JACAZE010000014">
    <property type="protein sequence ID" value="KAF7299856.1"/>
    <property type="molecule type" value="Genomic_DNA"/>
</dbReference>
<dbReference type="PANTHER" id="PTHR13271:SF34">
    <property type="entry name" value="N-LYSINE METHYLTRANSFERASE SETD6"/>
    <property type="match status" value="1"/>
</dbReference>
<feature type="domain" description="SET" evidence="2">
    <location>
        <begin position="96"/>
        <end position="340"/>
    </location>
</feature>
<dbReference type="PANTHER" id="PTHR13271">
    <property type="entry name" value="UNCHARACTERIZED PUTATIVE METHYLTRANSFERASE"/>
    <property type="match status" value="1"/>
</dbReference>
<dbReference type="InterPro" id="IPR001214">
    <property type="entry name" value="SET_dom"/>
</dbReference>
<dbReference type="Gene3D" id="3.90.1410.10">
    <property type="entry name" value="set domain protein methyltransferase, domain 1"/>
    <property type="match status" value="1"/>
</dbReference>
<gene>
    <name evidence="3" type="ORF">HMN09_00992600</name>
</gene>
<dbReference type="AlphaFoldDB" id="A0A8H6SI32"/>
<feature type="region of interest" description="Disordered" evidence="1">
    <location>
        <begin position="299"/>
        <end position="320"/>
    </location>
</feature>
<dbReference type="SUPFAM" id="SSF82199">
    <property type="entry name" value="SET domain"/>
    <property type="match status" value="1"/>
</dbReference>
<dbReference type="Proteomes" id="UP000613580">
    <property type="component" value="Unassembled WGS sequence"/>
</dbReference>
<evidence type="ECO:0000313" key="4">
    <source>
        <dbReference type="Proteomes" id="UP000613580"/>
    </source>
</evidence>
<dbReference type="OrthoDB" id="441812at2759"/>
<feature type="compositionally biased region" description="Acidic residues" evidence="1">
    <location>
        <begin position="304"/>
        <end position="320"/>
    </location>
</feature>
<keyword evidence="4" id="KW-1185">Reference proteome</keyword>
<dbReference type="PROSITE" id="PS50280">
    <property type="entry name" value="SET"/>
    <property type="match status" value="1"/>
</dbReference>
<protein>
    <submittedName>
        <fullName evidence="3">SET domain-containing protein</fullName>
    </submittedName>
</protein>
<evidence type="ECO:0000259" key="2">
    <source>
        <dbReference type="PROSITE" id="PS50280"/>
    </source>
</evidence>
<comment type="caution">
    <text evidence="3">The sequence shown here is derived from an EMBL/GenBank/DDBJ whole genome shotgun (WGS) entry which is preliminary data.</text>
</comment>
<evidence type="ECO:0000313" key="3">
    <source>
        <dbReference type="EMBL" id="KAF7299856.1"/>
    </source>
</evidence>
<dbReference type="CDD" id="cd10527">
    <property type="entry name" value="SET_LSMT"/>
    <property type="match status" value="1"/>
</dbReference>